<dbReference type="GO" id="GO:0000287">
    <property type="term" value="F:magnesium ion binding"/>
    <property type="evidence" value="ECO:0007669"/>
    <property type="project" value="InterPro"/>
</dbReference>
<evidence type="ECO:0000256" key="2">
    <source>
        <dbReference type="ARBA" id="ARBA00005703"/>
    </source>
</evidence>
<comment type="pathway">
    <text evidence="1">Pyrimidine metabolism; dUMP biosynthesis; dUMP from dCTP (dUTP route): step 2/2.</text>
</comment>
<dbReference type="GO" id="GO:0071513">
    <property type="term" value="C:phosphopantothenoylcysteine decarboxylase complex"/>
    <property type="evidence" value="ECO:0007669"/>
    <property type="project" value="TreeGrafter"/>
</dbReference>
<keyword evidence="8" id="KW-0173">Coenzyme A biosynthesis</keyword>
<dbReference type="PANTHER" id="PTHR14359:SF6">
    <property type="entry name" value="PHOSPHOPANTOTHENOYLCYSTEINE DECARBOXYLASE"/>
    <property type="match status" value="1"/>
</dbReference>
<dbReference type="InterPro" id="IPR036551">
    <property type="entry name" value="Flavin_trans-like"/>
</dbReference>
<comment type="caution">
    <text evidence="15">The sequence shown here is derived from an EMBL/GenBank/DDBJ whole genome shotgun (WGS) entry which is preliminary data.</text>
</comment>
<dbReference type="Gene3D" id="2.70.40.10">
    <property type="match status" value="1"/>
</dbReference>
<dbReference type="Proteomes" id="UP000823405">
    <property type="component" value="Unassembled WGS sequence"/>
</dbReference>
<dbReference type="SUPFAM" id="SSF52507">
    <property type="entry name" value="Homo-oligomeric flavin-containing Cys decarboxylases, HFCD"/>
    <property type="match status" value="1"/>
</dbReference>
<evidence type="ECO:0000256" key="5">
    <source>
        <dbReference type="ARBA" id="ARBA00022793"/>
    </source>
</evidence>
<evidence type="ECO:0000259" key="13">
    <source>
        <dbReference type="Pfam" id="PF02441"/>
    </source>
</evidence>
<dbReference type="Pfam" id="PF04127">
    <property type="entry name" value="DFP"/>
    <property type="match status" value="1"/>
</dbReference>
<keyword evidence="4" id="KW-0479">Metal-binding</keyword>
<evidence type="ECO:0000256" key="3">
    <source>
        <dbReference type="ARBA" id="ARBA00011233"/>
    </source>
</evidence>
<dbReference type="InterPro" id="IPR035929">
    <property type="entry name" value="CoaB-like_sf"/>
</dbReference>
<feature type="non-terminal residue" evidence="15">
    <location>
        <position position="509"/>
    </location>
</feature>
<dbReference type="NCBIfam" id="TIGR00576">
    <property type="entry name" value="dut"/>
    <property type="match status" value="1"/>
</dbReference>
<evidence type="ECO:0000313" key="16">
    <source>
        <dbReference type="Proteomes" id="UP000823405"/>
    </source>
</evidence>
<dbReference type="GO" id="GO:0010181">
    <property type="term" value="F:FMN binding"/>
    <property type="evidence" value="ECO:0007669"/>
    <property type="project" value="InterPro"/>
</dbReference>
<dbReference type="GO" id="GO:0015937">
    <property type="term" value="P:coenzyme A biosynthetic process"/>
    <property type="evidence" value="ECO:0007669"/>
    <property type="project" value="UniProtKB-KW"/>
</dbReference>
<dbReference type="FunFam" id="2.70.40.10:FF:000002">
    <property type="entry name" value="dUTP diphosphatase"/>
    <property type="match status" value="1"/>
</dbReference>
<dbReference type="InterPro" id="IPR033704">
    <property type="entry name" value="dUTPase_trimeric"/>
</dbReference>
<keyword evidence="5" id="KW-0210">Decarboxylase</keyword>
<dbReference type="InterPro" id="IPR036157">
    <property type="entry name" value="dUTPase-like_sf"/>
</dbReference>
<evidence type="ECO:0000259" key="12">
    <source>
        <dbReference type="Pfam" id="PF00692"/>
    </source>
</evidence>
<dbReference type="InterPro" id="IPR005252">
    <property type="entry name" value="CoaBC"/>
</dbReference>
<evidence type="ECO:0000256" key="1">
    <source>
        <dbReference type="ARBA" id="ARBA00005142"/>
    </source>
</evidence>
<dbReference type="Gene3D" id="3.40.50.1950">
    <property type="entry name" value="Flavin prenyltransferase-like"/>
    <property type="match status" value="1"/>
</dbReference>
<keyword evidence="7" id="KW-0460">Magnesium</keyword>
<dbReference type="OrthoDB" id="1532798at2759"/>
<dbReference type="AlphaFoldDB" id="A0A9P6USL8"/>
<feature type="domain" description="Flavoprotein" evidence="13">
    <location>
        <begin position="6"/>
        <end position="178"/>
    </location>
</feature>
<feature type="domain" description="DNA/pantothenate metabolism flavoprotein C-terminal" evidence="14">
    <location>
        <begin position="185"/>
        <end position="365"/>
    </location>
</feature>
<keyword evidence="9" id="KW-0546">Nucleotide metabolism</keyword>
<dbReference type="PROSITE" id="PS51257">
    <property type="entry name" value="PROKAR_LIPOPROTEIN"/>
    <property type="match status" value="1"/>
</dbReference>
<name>A0A9P6USL8_9FUNG</name>
<reference evidence="15" key="1">
    <citation type="journal article" date="2020" name="Fungal Divers.">
        <title>Resolving the Mortierellaceae phylogeny through synthesis of multi-gene phylogenetics and phylogenomics.</title>
        <authorList>
            <person name="Vandepol N."/>
            <person name="Liber J."/>
            <person name="Desiro A."/>
            <person name="Na H."/>
            <person name="Kennedy M."/>
            <person name="Barry K."/>
            <person name="Grigoriev I.V."/>
            <person name="Miller A.N."/>
            <person name="O'Donnell K."/>
            <person name="Stajich J.E."/>
            <person name="Bonito G."/>
        </authorList>
    </citation>
    <scope>NUCLEOTIDE SEQUENCE</scope>
    <source>
        <strain evidence="15">NVP60</strain>
    </source>
</reference>
<protein>
    <submittedName>
        <fullName evidence="15">Uncharacterized protein</fullName>
    </submittedName>
</protein>
<keyword evidence="6" id="KW-0378">Hydrolase</keyword>
<evidence type="ECO:0000256" key="9">
    <source>
        <dbReference type="ARBA" id="ARBA00023080"/>
    </source>
</evidence>
<proteinExistence type="inferred from homology"/>
<dbReference type="GO" id="GO:0004633">
    <property type="term" value="F:phosphopantothenoylcysteine decarboxylase activity"/>
    <property type="evidence" value="ECO:0007669"/>
    <property type="project" value="InterPro"/>
</dbReference>
<dbReference type="Pfam" id="PF02441">
    <property type="entry name" value="Flavoprotein"/>
    <property type="match status" value="1"/>
</dbReference>
<dbReference type="EMBL" id="JAAAIN010000166">
    <property type="protein sequence ID" value="KAG0319034.1"/>
    <property type="molecule type" value="Genomic_DNA"/>
</dbReference>
<feature type="domain" description="dUTPase-like" evidence="12">
    <location>
        <begin position="379"/>
        <end position="509"/>
    </location>
</feature>
<gene>
    <name evidence="15" type="ORF">BGZ97_002896</name>
</gene>
<keyword evidence="16" id="KW-1185">Reference proteome</keyword>
<organism evidence="15 16">
    <name type="scientific">Linnemannia gamsii</name>
    <dbReference type="NCBI Taxonomy" id="64522"/>
    <lineage>
        <taxon>Eukaryota</taxon>
        <taxon>Fungi</taxon>
        <taxon>Fungi incertae sedis</taxon>
        <taxon>Mucoromycota</taxon>
        <taxon>Mortierellomycotina</taxon>
        <taxon>Mortierellomycetes</taxon>
        <taxon>Mortierellales</taxon>
        <taxon>Mortierellaceae</taxon>
        <taxon>Linnemannia</taxon>
    </lineage>
</organism>
<dbReference type="InterPro" id="IPR008181">
    <property type="entry name" value="dUTPase"/>
</dbReference>
<evidence type="ECO:0000259" key="14">
    <source>
        <dbReference type="Pfam" id="PF04127"/>
    </source>
</evidence>
<dbReference type="GO" id="GO:0004632">
    <property type="term" value="F:phosphopantothenate--cysteine ligase activity"/>
    <property type="evidence" value="ECO:0007669"/>
    <property type="project" value="InterPro"/>
</dbReference>
<evidence type="ECO:0000256" key="4">
    <source>
        <dbReference type="ARBA" id="ARBA00022723"/>
    </source>
</evidence>
<comment type="subunit">
    <text evidence="3">Homotrimer.</text>
</comment>
<dbReference type="HAMAP" id="MF_02225">
    <property type="entry name" value="CoaBC"/>
    <property type="match status" value="1"/>
</dbReference>
<dbReference type="CDD" id="cd07557">
    <property type="entry name" value="trimeric_dUTPase"/>
    <property type="match status" value="1"/>
</dbReference>
<keyword evidence="10" id="KW-0456">Lyase</keyword>
<dbReference type="GO" id="GO:0006226">
    <property type="term" value="P:dUMP biosynthetic process"/>
    <property type="evidence" value="ECO:0007669"/>
    <property type="project" value="InterPro"/>
</dbReference>
<dbReference type="Pfam" id="PF00692">
    <property type="entry name" value="dUTPase"/>
    <property type="match status" value="1"/>
</dbReference>
<comment type="similarity">
    <text evidence="11">Belongs to the HFCD (homooligomeric flavin containing Cys decarboxylase) superfamily.</text>
</comment>
<evidence type="ECO:0000256" key="10">
    <source>
        <dbReference type="ARBA" id="ARBA00023239"/>
    </source>
</evidence>
<evidence type="ECO:0000256" key="8">
    <source>
        <dbReference type="ARBA" id="ARBA00022993"/>
    </source>
</evidence>
<dbReference type="SUPFAM" id="SSF102645">
    <property type="entry name" value="CoaB-like"/>
    <property type="match status" value="1"/>
</dbReference>
<dbReference type="InterPro" id="IPR029054">
    <property type="entry name" value="dUTPase-like"/>
</dbReference>
<dbReference type="GO" id="GO:0004170">
    <property type="term" value="F:dUTP diphosphatase activity"/>
    <property type="evidence" value="ECO:0007669"/>
    <property type="project" value="InterPro"/>
</dbReference>
<dbReference type="GO" id="GO:0046081">
    <property type="term" value="P:dUTP catabolic process"/>
    <property type="evidence" value="ECO:0007669"/>
    <property type="project" value="InterPro"/>
</dbReference>
<dbReference type="SUPFAM" id="SSF51283">
    <property type="entry name" value="dUTPase-like"/>
    <property type="match status" value="1"/>
</dbReference>
<evidence type="ECO:0000256" key="6">
    <source>
        <dbReference type="ARBA" id="ARBA00022801"/>
    </source>
</evidence>
<dbReference type="Gene3D" id="3.40.50.10300">
    <property type="entry name" value="CoaB-like"/>
    <property type="match status" value="1"/>
</dbReference>
<evidence type="ECO:0000256" key="7">
    <source>
        <dbReference type="ARBA" id="ARBA00022842"/>
    </source>
</evidence>
<dbReference type="NCBIfam" id="NF001862">
    <property type="entry name" value="PRK00601.1"/>
    <property type="match status" value="1"/>
</dbReference>
<sequence length="509" mass="54333">MDLLNKHLVLGLTGGIACYKSAQLTRLLTQAGATVQVVMTDAATQFITPVTMQALSGRPVYTSQWDARMSNNMAHIDLSRAADALIIAPTSADFIAKLVHGLADDLLSTLAIGRTCPLLVAPAMNQQMWQNPATQRNLAQLHADKILVLGPDAGSQACGETGAGRMLEPSAILDAIIAFFQPKLLAGKRVLITAGPTYEPIDPVRGLTNRSSGKMGFALARAAAHSGAQVRLIAGPTPLATPAGVIRDDVQTAQQMCDAVMAEIAETDIFIAVAAVSDWRVDQVSMEKLKKNGESVTPRFTFVENPDILQRVAHLPKPPFCVGFAAESEALEKHGQEKRIRKNVPLLVGNLGPKAFGRDDNEINMKIDLKILDPRLRDQLPHYASPGSAGLDLRACLDAPLTLEPGATALVPTGLAIHLNDPGYAALILPRSGLGHKHGIVLGNLVGLIDSDYQGQLMISTWNRGQTRFTLAPFERLAQLVVVPVLQAEFNVVDEFAQSVRGAGGFGST</sequence>
<evidence type="ECO:0000313" key="15">
    <source>
        <dbReference type="EMBL" id="KAG0319034.1"/>
    </source>
</evidence>
<dbReference type="PANTHER" id="PTHR14359">
    <property type="entry name" value="HOMO-OLIGOMERIC FLAVIN CONTAINING CYS DECARBOXYLASE FAMILY"/>
    <property type="match status" value="1"/>
</dbReference>
<dbReference type="GO" id="GO:0015941">
    <property type="term" value="P:pantothenate catabolic process"/>
    <property type="evidence" value="ECO:0007669"/>
    <property type="project" value="InterPro"/>
</dbReference>
<accession>A0A9P6USL8</accession>
<comment type="similarity">
    <text evidence="2">Belongs to the PPC synthetase family.</text>
</comment>
<evidence type="ECO:0000256" key="11">
    <source>
        <dbReference type="ARBA" id="ARBA00038350"/>
    </source>
</evidence>
<dbReference type="HAMAP" id="MF_00116">
    <property type="entry name" value="dUTPase_bact"/>
    <property type="match status" value="1"/>
</dbReference>
<dbReference type="InterPro" id="IPR007085">
    <property type="entry name" value="DNA/pantothenate-metab_flavo_C"/>
</dbReference>
<dbReference type="InterPro" id="IPR003382">
    <property type="entry name" value="Flavoprotein"/>
</dbReference>
<dbReference type="NCBIfam" id="TIGR00521">
    <property type="entry name" value="coaBC_dfp"/>
    <property type="match status" value="1"/>
</dbReference>